<proteinExistence type="inferred from homology"/>
<keyword evidence="4" id="KW-0735">Signal-anchor</keyword>
<feature type="transmembrane region" description="Helical" evidence="8">
    <location>
        <begin position="21"/>
        <end position="42"/>
    </location>
</feature>
<evidence type="ECO:0000256" key="2">
    <source>
        <dbReference type="ARBA" id="ARBA00007727"/>
    </source>
</evidence>
<feature type="compositionally biased region" description="Basic and acidic residues" evidence="7">
    <location>
        <begin position="125"/>
        <end position="141"/>
    </location>
</feature>
<organism evidence="11 12">
    <name type="scientific">Actinidia rufa</name>
    <dbReference type="NCBI Taxonomy" id="165716"/>
    <lineage>
        <taxon>Eukaryota</taxon>
        <taxon>Viridiplantae</taxon>
        <taxon>Streptophyta</taxon>
        <taxon>Embryophyta</taxon>
        <taxon>Tracheophyta</taxon>
        <taxon>Spermatophyta</taxon>
        <taxon>Magnoliopsida</taxon>
        <taxon>eudicotyledons</taxon>
        <taxon>Gunneridae</taxon>
        <taxon>Pentapetalae</taxon>
        <taxon>asterids</taxon>
        <taxon>Ericales</taxon>
        <taxon>Actinidiaceae</taxon>
        <taxon>Actinidia</taxon>
    </lineage>
</organism>
<comment type="caution">
    <text evidence="11">The sequence shown here is derived from an EMBL/GenBank/DDBJ whole genome shotgun (WGS) entry which is preliminary data.</text>
</comment>
<evidence type="ECO:0000256" key="6">
    <source>
        <dbReference type="ARBA" id="ARBA00023136"/>
    </source>
</evidence>
<feature type="region of interest" description="Disordered" evidence="7">
    <location>
        <begin position="77"/>
        <end position="112"/>
    </location>
</feature>
<keyword evidence="6 8" id="KW-0472">Membrane</keyword>
<reference evidence="11 12" key="1">
    <citation type="submission" date="2019-07" db="EMBL/GenBank/DDBJ databases">
        <title>De Novo Assembly of kiwifruit Actinidia rufa.</title>
        <authorList>
            <person name="Sugita-Konishi S."/>
            <person name="Sato K."/>
            <person name="Mori E."/>
            <person name="Abe Y."/>
            <person name="Kisaki G."/>
            <person name="Hamano K."/>
            <person name="Suezawa K."/>
            <person name="Otani M."/>
            <person name="Fukuda T."/>
            <person name="Manabe T."/>
            <person name="Gomi K."/>
            <person name="Tabuchi M."/>
            <person name="Akimitsu K."/>
            <person name="Kataoka I."/>
        </authorList>
    </citation>
    <scope>NUCLEOTIDE SEQUENCE [LARGE SCALE GENOMIC DNA]</scope>
    <source>
        <strain evidence="12">cv. Fuchu</strain>
    </source>
</reference>
<dbReference type="PANTHER" id="PTHR32285">
    <property type="entry name" value="PROTEIN TRICHOME BIREFRINGENCE-LIKE 9-RELATED"/>
    <property type="match status" value="1"/>
</dbReference>
<sequence>MKLQVNELPLMKNQIRRKTPKIVPLIALALVLTIIPICYPFFRYPNKSSSQSSSSSQISLCADDLSSENGRCFDKKVEKSTIDSEQDKAATTPRGGDVEETPVVSNRDKDGETRGVIVDNKLVISDERDEKTNPTLSDRDVVVTAHPGGGGEELPRGDSLTVDSHRDSATATTTDRHAKAENRQRDGGKSPTAQIKRESLVATTKGCDIFSGEWVPNPEGPYYTNTTCWAIQNHQNCMHFGRPDTEYLKWRWKPEDCELPIFDPFQFLELVRGKSMAFVGDSISRNHMQSLICLLSRVCLSS</sequence>
<feature type="region of interest" description="Disordered" evidence="7">
    <location>
        <begin position="125"/>
        <end position="194"/>
    </location>
</feature>
<evidence type="ECO:0000256" key="4">
    <source>
        <dbReference type="ARBA" id="ARBA00022968"/>
    </source>
</evidence>
<evidence type="ECO:0000313" key="11">
    <source>
        <dbReference type="EMBL" id="GFY84816.1"/>
    </source>
</evidence>
<keyword evidence="12" id="KW-1185">Reference proteome</keyword>
<feature type="domain" description="Trichome birefringence-like C-terminal" evidence="9">
    <location>
        <begin position="259"/>
        <end position="297"/>
    </location>
</feature>
<keyword evidence="3 8" id="KW-0812">Transmembrane</keyword>
<dbReference type="OrthoDB" id="1739608at2759"/>
<comment type="similarity">
    <text evidence="2">Belongs to the PC-esterase family. TBL subfamily.</text>
</comment>
<evidence type="ECO:0000256" key="7">
    <source>
        <dbReference type="SAM" id="MobiDB-lite"/>
    </source>
</evidence>
<evidence type="ECO:0000256" key="5">
    <source>
        <dbReference type="ARBA" id="ARBA00022989"/>
    </source>
</evidence>
<evidence type="ECO:0000259" key="9">
    <source>
        <dbReference type="Pfam" id="PF13839"/>
    </source>
</evidence>
<dbReference type="PANTHER" id="PTHR32285:SF247">
    <property type="entry name" value="PROTEIN TRICHOME BIREFRINGENCE-LIKE 19"/>
    <property type="match status" value="1"/>
</dbReference>
<dbReference type="InterPro" id="IPR029962">
    <property type="entry name" value="TBL"/>
</dbReference>
<accession>A0A7J0EF74</accession>
<comment type="subcellular location">
    <subcellularLocation>
        <location evidence="1">Membrane</location>
        <topology evidence="1">Single-pass membrane protein</topology>
    </subcellularLocation>
</comment>
<evidence type="ECO:0000259" key="10">
    <source>
        <dbReference type="Pfam" id="PF14416"/>
    </source>
</evidence>
<feature type="compositionally biased region" description="Basic and acidic residues" evidence="7">
    <location>
        <begin position="163"/>
        <end position="188"/>
    </location>
</feature>
<dbReference type="InterPro" id="IPR025846">
    <property type="entry name" value="TBL_N"/>
</dbReference>
<keyword evidence="5 8" id="KW-1133">Transmembrane helix</keyword>
<dbReference type="Pfam" id="PF13839">
    <property type="entry name" value="PC-Esterase"/>
    <property type="match status" value="1"/>
</dbReference>
<evidence type="ECO:0000256" key="1">
    <source>
        <dbReference type="ARBA" id="ARBA00004167"/>
    </source>
</evidence>
<evidence type="ECO:0000256" key="8">
    <source>
        <dbReference type="SAM" id="Phobius"/>
    </source>
</evidence>
<feature type="compositionally biased region" description="Basic and acidic residues" evidence="7">
    <location>
        <begin position="77"/>
        <end position="88"/>
    </location>
</feature>
<dbReference type="Proteomes" id="UP000585474">
    <property type="component" value="Unassembled WGS sequence"/>
</dbReference>
<dbReference type="AlphaFoldDB" id="A0A7J0EF74"/>
<dbReference type="InterPro" id="IPR026057">
    <property type="entry name" value="TBL_C"/>
</dbReference>
<dbReference type="GO" id="GO:0005794">
    <property type="term" value="C:Golgi apparatus"/>
    <property type="evidence" value="ECO:0007669"/>
    <property type="project" value="TreeGrafter"/>
</dbReference>
<feature type="domain" description="Trichome birefringence-like N-terminal" evidence="10">
    <location>
        <begin position="206"/>
        <end position="258"/>
    </location>
</feature>
<name>A0A7J0EF74_9ERIC</name>
<dbReference type="GO" id="GO:0016413">
    <property type="term" value="F:O-acetyltransferase activity"/>
    <property type="evidence" value="ECO:0007669"/>
    <property type="project" value="InterPro"/>
</dbReference>
<evidence type="ECO:0000256" key="3">
    <source>
        <dbReference type="ARBA" id="ARBA00022692"/>
    </source>
</evidence>
<protein>
    <submittedName>
        <fullName evidence="11">Similar to TRICHOME BIREFRINGENCE-LIKE 19</fullName>
    </submittedName>
</protein>
<dbReference type="Pfam" id="PF14416">
    <property type="entry name" value="PMR5N"/>
    <property type="match status" value="1"/>
</dbReference>
<dbReference type="EMBL" id="BJWL01000003">
    <property type="protein sequence ID" value="GFY84816.1"/>
    <property type="molecule type" value="Genomic_DNA"/>
</dbReference>
<dbReference type="GO" id="GO:0016020">
    <property type="term" value="C:membrane"/>
    <property type="evidence" value="ECO:0007669"/>
    <property type="project" value="UniProtKB-SubCell"/>
</dbReference>
<gene>
    <name evidence="11" type="ORF">Acr_03g0015900</name>
</gene>
<evidence type="ECO:0000313" key="12">
    <source>
        <dbReference type="Proteomes" id="UP000585474"/>
    </source>
</evidence>